<dbReference type="InterPro" id="IPR050832">
    <property type="entry name" value="Bact_Acetyltransf"/>
</dbReference>
<dbReference type="InterPro" id="IPR000182">
    <property type="entry name" value="GNAT_dom"/>
</dbReference>
<evidence type="ECO:0000313" key="5">
    <source>
        <dbReference type="Proteomes" id="UP000436822"/>
    </source>
</evidence>
<dbReference type="Proteomes" id="UP000436822">
    <property type="component" value="Unassembled WGS sequence"/>
</dbReference>
<name>A0A6N6JJK1_9RHOB</name>
<evidence type="ECO:0000256" key="1">
    <source>
        <dbReference type="ARBA" id="ARBA00022679"/>
    </source>
</evidence>
<keyword evidence="1 4" id="KW-0808">Transferase</keyword>
<reference evidence="4 5" key="1">
    <citation type="submission" date="2019-12" db="EMBL/GenBank/DDBJ databases">
        <title>Litoreibacter badius sp. nov., a novel bacteriochlorophyll a-containing bacterium in the genus Litoreibacter.</title>
        <authorList>
            <person name="Kanamuro M."/>
            <person name="Takabe Y."/>
            <person name="Mori K."/>
            <person name="Takaichi S."/>
            <person name="Hanada S."/>
        </authorList>
    </citation>
    <scope>NUCLEOTIDE SEQUENCE [LARGE SCALE GENOMIC DNA]</scope>
    <source>
        <strain evidence="4 5">K6</strain>
    </source>
</reference>
<keyword evidence="5" id="KW-1185">Reference proteome</keyword>
<dbReference type="PANTHER" id="PTHR43877:SF5">
    <property type="entry name" value="BLL8307 PROTEIN"/>
    <property type="match status" value="1"/>
</dbReference>
<dbReference type="RefSeq" id="WP_159807700.1">
    <property type="nucleotide sequence ID" value="NZ_BLJE01000002.1"/>
</dbReference>
<organism evidence="4 5">
    <name type="scientific">Litoreibacter roseus</name>
    <dbReference type="NCBI Taxonomy" id="2601869"/>
    <lineage>
        <taxon>Bacteria</taxon>
        <taxon>Pseudomonadati</taxon>
        <taxon>Pseudomonadota</taxon>
        <taxon>Alphaproteobacteria</taxon>
        <taxon>Rhodobacterales</taxon>
        <taxon>Roseobacteraceae</taxon>
        <taxon>Litoreibacter</taxon>
    </lineage>
</organism>
<keyword evidence="2" id="KW-0012">Acyltransferase</keyword>
<dbReference type="Pfam" id="PF00583">
    <property type="entry name" value="Acetyltransf_1"/>
    <property type="match status" value="1"/>
</dbReference>
<feature type="domain" description="N-acetyltransferase" evidence="3">
    <location>
        <begin position="1"/>
        <end position="164"/>
    </location>
</feature>
<dbReference type="OrthoDB" id="118465at2"/>
<dbReference type="PROSITE" id="PS51186">
    <property type="entry name" value="GNAT"/>
    <property type="match status" value="1"/>
</dbReference>
<evidence type="ECO:0000256" key="2">
    <source>
        <dbReference type="ARBA" id="ARBA00023315"/>
    </source>
</evidence>
<evidence type="ECO:0000259" key="3">
    <source>
        <dbReference type="PROSITE" id="PS51186"/>
    </source>
</evidence>
<protein>
    <submittedName>
        <fullName evidence="4">N-acetyltransferase</fullName>
    </submittedName>
</protein>
<dbReference type="InterPro" id="IPR016181">
    <property type="entry name" value="Acyl_CoA_acyltransferase"/>
</dbReference>
<dbReference type="AlphaFoldDB" id="A0A6N6JJK1"/>
<sequence>MDIRPTTKADIAAVDALLAHSYPALLKADYLASVLVTALPIISRARPELVTCGTYYGAFENGILRGAGGWTLGAPSGGRRRNRVGHIRHVVTDPDHIRRGIGTRLMVHTLQVARTYGVTRMMCQATRTAVPFYRSVGFEVLRDILVPLRPGIDFPAVEMTSLLADGS</sequence>
<dbReference type="GO" id="GO:0016747">
    <property type="term" value="F:acyltransferase activity, transferring groups other than amino-acyl groups"/>
    <property type="evidence" value="ECO:0007669"/>
    <property type="project" value="InterPro"/>
</dbReference>
<dbReference type="Gene3D" id="3.40.630.30">
    <property type="match status" value="1"/>
</dbReference>
<gene>
    <name evidence="4" type="ORF">KIN_26930</name>
</gene>
<accession>A0A6N6JJK1</accession>
<dbReference type="EMBL" id="BLJE01000002">
    <property type="protein sequence ID" value="GFE65619.1"/>
    <property type="molecule type" value="Genomic_DNA"/>
</dbReference>
<dbReference type="SUPFAM" id="SSF55729">
    <property type="entry name" value="Acyl-CoA N-acyltransferases (Nat)"/>
    <property type="match status" value="1"/>
</dbReference>
<comment type="caution">
    <text evidence="4">The sequence shown here is derived from an EMBL/GenBank/DDBJ whole genome shotgun (WGS) entry which is preliminary data.</text>
</comment>
<dbReference type="CDD" id="cd04301">
    <property type="entry name" value="NAT_SF"/>
    <property type="match status" value="1"/>
</dbReference>
<proteinExistence type="predicted"/>
<dbReference type="PANTHER" id="PTHR43877">
    <property type="entry name" value="AMINOALKYLPHOSPHONATE N-ACETYLTRANSFERASE-RELATED-RELATED"/>
    <property type="match status" value="1"/>
</dbReference>
<evidence type="ECO:0000313" key="4">
    <source>
        <dbReference type="EMBL" id="GFE65619.1"/>
    </source>
</evidence>